<dbReference type="AlphaFoldDB" id="A0A914WD69"/>
<feature type="transmembrane region" description="Helical" evidence="6">
    <location>
        <begin position="468"/>
        <end position="487"/>
    </location>
</feature>
<feature type="transmembrane region" description="Helical" evidence="6">
    <location>
        <begin position="29"/>
        <end position="54"/>
    </location>
</feature>
<keyword evidence="4 6" id="KW-1133">Transmembrane helix</keyword>
<protein>
    <submittedName>
        <fullName evidence="8">Solute carrier family 23 member 1</fullName>
    </submittedName>
</protein>
<evidence type="ECO:0000256" key="2">
    <source>
        <dbReference type="ARBA" id="ARBA00008821"/>
    </source>
</evidence>
<dbReference type="Pfam" id="PF00860">
    <property type="entry name" value="Xan_ur_permease"/>
    <property type="match status" value="1"/>
</dbReference>
<keyword evidence="3 6" id="KW-0812">Transmembrane</keyword>
<evidence type="ECO:0000256" key="5">
    <source>
        <dbReference type="ARBA" id="ARBA00023136"/>
    </source>
</evidence>
<organism evidence="7 8">
    <name type="scientific">Plectus sambesii</name>
    <dbReference type="NCBI Taxonomy" id="2011161"/>
    <lineage>
        <taxon>Eukaryota</taxon>
        <taxon>Metazoa</taxon>
        <taxon>Ecdysozoa</taxon>
        <taxon>Nematoda</taxon>
        <taxon>Chromadorea</taxon>
        <taxon>Plectida</taxon>
        <taxon>Plectina</taxon>
        <taxon>Plectoidea</taxon>
        <taxon>Plectidae</taxon>
        <taxon>Plectus</taxon>
    </lineage>
</organism>
<proteinExistence type="inferred from homology"/>
<evidence type="ECO:0000313" key="7">
    <source>
        <dbReference type="Proteomes" id="UP000887566"/>
    </source>
</evidence>
<feature type="transmembrane region" description="Helical" evidence="6">
    <location>
        <begin position="338"/>
        <end position="360"/>
    </location>
</feature>
<evidence type="ECO:0000256" key="6">
    <source>
        <dbReference type="SAM" id="Phobius"/>
    </source>
</evidence>
<keyword evidence="7" id="KW-1185">Reference proteome</keyword>
<feature type="transmembrane region" description="Helical" evidence="6">
    <location>
        <begin position="139"/>
        <end position="158"/>
    </location>
</feature>
<evidence type="ECO:0000256" key="1">
    <source>
        <dbReference type="ARBA" id="ARBA00004141"/>
    </source>
</evidence>
<comment type="similarity">
    <text evidence="2">Belongs to the nucleobase:cation symporter-2 (NCS2) (TC 2.A.40) family.</text>
</comment>
<accession>A0A914WD69</accession>
<dbReference type="GO" id="GO:0022857">
    <property type="term" value="F:transmembrane transporter activity"/>
    <property type="evidence" value="ECO:0007669"/>
    <property type="project" value="InterPro"/>
</dbReference>
<dbReference type="PANTHER" id="PTHR11119">
    <property type="entry name" value="XANTHINE-URACIL / VITAMIN C PERMEASE FAMILY MEMBER"/>
    <property type="match status" value="1"/>
</dbReference>
<feature type="transmembrane region" description="Helical" evidence="6">
    <location>
        <begin position="232"/>
        <end position="254"/>
    </location>
</feature>
<keyword evidence="5 6" id="KW-0472">Membrane</keyword>
<dbReference type="GO" id="GO:0016020">
    <property type="term" value="C:membrane"/>
    <property type="evidence" value="ECO:0007669"/>
    <property type="project" value="UniProtKB-SubCell"/>
</dbReference>
<feature type="transmembrane region" description="Helical" evidence="6">
    <location>
        <begin position="191"/>
        <end position="211"/>
    </location>
</feature>
<dbReference type="WBParaSite" id="PSAMB.scaffold3918size16413.g22884.t1">
    <property type="protein sequence ID" value="PSAMB.scaffold3918size16413.g22884.t1"/>
    <property type="gene ID" value="PSAMB.scaffold3918size16413.g22884"/>
</dbReference>
<evidence type="ECO:0000256" key="3">
    <source>
        <dbReference type="ARBA" id="ARBA00022692"/>
    </source>
</evidence>
<name>A0A914WD69_9BILA</name>
<feature type="transmembrane region" description="Helical" evidence="6">
    <location>
        <begin position="405"/>
        <end position="428"/>
    </location>
</feature>
<evidence type="ECO:0000256" key="4">
    <source>
        <dbReference type="ARBA" id="ARBA00022989"/>
    </source>
</evidence>
<sequence length="568" mass="60905">MTVDTHVAKVAQKGGRVKIYFKADDVPPISVAILFGVQQLMVCVSGLVVIPYILSEKICAGSHKASIRVQLISTTLLVSGISTLLQNTFGVRLALLQGPSFAFLPPLLAFTSLPEFQCHSDISEMTSEEDGYLIRLRKIQGGLLAASAVQIVIGFTGLIGIITKFIGPLTIAPLMLLLALSAVPVCLKHVATHWVSLLLAAALVACAIYLAKVKVPLPLLRNGRLRLTRVPIFTLFPYLIAIGSCWLFCLILTLTNTVPPDSAARTDKNETMLVLRDAPWLRLPYPGQWGPLDFHTGIFLGFVAATLSSVIESVGDYHACARVSDERVPPPHAVNRGILIEGICCLIAALFGSGVGVTTYSENIGVIGITKVASRVTLQICGIILVGLGVFTKFGAILATIPEPLVGGILSVSLAMVGGVGLSSVQFVNLNLSRNVAILGLAIMSGMAVPLYFEQYPLNTGMAELDQVLNILLTIRMFVGGFVGFLLDNTVPGASREQRGLQPHNTNEKSRFDDGADHDCYSFPPLVNRILARIPLVRLLLFLPELKKKVAGTTGPHKLIIPIDTANL</sequence>
<dbReference type="Proteomes" id="UP000887566">
    <property type="component" value="Unplaced"/>
</dbReference>
<reference evidence="8" key="1">
    <citation type="submission" date="2022-11" db="UniProtKB">
        <authorList>
            <consortium name="WormBaseParasite"/>
        </authorList>
    </citation>
    <scope>IDENTIFICATION</scope>
</reference>
<feature type="transmembrane region" description="Helical" evidence="6">
    <location>
        <begin position="372"/>
        <end position="399"/>
    </location>
</feature>
<dbReference type="InterPro" id="IPR006043">
    <property type="entry name" value="NCS2"/>
</dbReference>
<feature type="transmembrane region" description="Helical" evidence="6">
    <location>
        <begin position="435"/>
        <end position="453"/>
    </location>
</feature>
<comment type="subcellular location">
    <subcellularLocation>
        <location evidence="1">Membrane</location>
        <topology evidence="1">Multi-pass membrane protein</topology>
    </subcellularLocation>
</comment>
<evidence type="ECO:0000313" key="8">
    <source>
        <dbReference type="WBParaSite" id="PSAMB.scaffold3918size16413.g22884.t1"/>
    </source>
</evidence>